<feature type="site" description="Interaction with DNA" evidence="8">
    <location>
        <position position="144"/>
    </location>
</feature>
<dbReference type="GO" id="GO:0006265">
    <property type="term" value="P:DNA topological change"/>
    <property type="evidence" value="ECO:0007669"/>
    <property type="project" value="UniProtKB-UniRule"/>
</dbReference>
<dbReference type="Pfam" id="PF01131">
    <property type="entry name" value="Topoisom_bac"/>
    <property type="match status" value="1"/>
</dbReference>
<feature type="compositionally biased region" description="Basic residues" evidence="9">
    <location>
        <begin position="781"/>
        <end position="790"/>
    </location>
</feature>
<feature type="site" description="Interaction with DNA" evidence="8">
    <location>
        <position position="526"/>
    </location>
</feature>
<feature type="domain" description="Toprim" evidence="10">
    <location>
        <begin position="3"/>
        <end position="118"/>
    </location>
</feature>
<evidence type="ECO:0000256" key="6">
    <source>
        <dbReference type="ARBA" id="ARBA00023125"/>
    </source>
</evidence>
<dbReference type="InterPro" id="IPR013825">
    <property type="entry name" value="Topo_IA_cen_sub2"/>
</dbReference>
<dbReference type="InterPro" id="IPR034149">
    <property type="entry name" value="TOPRIM_TopoI"/>
</dbReference>
<dbReference type="InterPro" id="IPR006171">
    <property type="entry name" value="TOPRIM_dom"/>
</dbReference>
<dbReference type="InterPro" id="IPR003602">
    <property type="entry name" value="Topo_IA_DNA-bd_dom"/>
</dbReference>
<dbReference type="InterPro" id="IPR013824">
    <property type="entry name" value="Topo_IA_cen_sub1"/>
</dbReference>
<comment type="catalytic activity">
    <reaction evidence="1 8">
        <text>ATP-independent breakage of single-stranded DNA, followed by passage and rejoining.</text>
        <dbReference type="EC" id="5.6.2.1"/>
    </reaction>
</comment>
<feature type="site" description="Interaction with DNA" evidence="8">
    <location>
        <position position="159"/>
    </location>
</feature>
<evidence type="ECO:0000256" key="5">
    <source>
        <dbReference type="ARBA" id="ARBA00023029"/>
    </source>
</evidence>
<evidence type="ECO:0000256" key="2">
    <source>
        <dbReference type="ARBA" id="ARBA00009446"/>
    </source>
</evidence>
<feature type="site" description="Interaction with DNA" evidence="8">
    <location>
        <position position="147"/>
    </location>
</feature>
<dbReference type="InterPro" id="IPR013826">
    <property type="entry name" value="Topo_IA_cen_sub3"/>
</dbReference>
<reference evidence="12 13" key="1">
    <citation type="submission" date="2013-10" db="EMBL/GenBank/DDBJ databases">
        <title>Salinisphaera halophila YIM 95161 Genome Sequencing.</title>
        <authorList>
            <person name="Lai Q."/>
            <person name="Li C."/>
            <person name="Shao Z."/>
        </authorList>
    </citation>
    <scope>NUCLEOTIDE SEQUENCE [LARGE SCALE GENOMIC DNA]</scope>
    <source>
        <strain evidence="12 13">YIM 95161</strain>
    </source>
</reference>
<dbReference type="Pfam" id="PF13368">
    <property type="entry name" value="Toprim_C_rpt"/>
    <property type="match status" value="3"/>
</dbReference>
<dbReference type="Gene3D" id="2.70.20.10">
    <property type="entry name" value="Topoisomerase I, domain 3"/>
    <property type="match status" value="1"/>
</dbReference>
<dbReference type="InterPro" id="IPR023405">
    <property type="entry name" value="Topo_IA_core_domain"/>
</dbReference>
<dbReference type="PANTHER" id="PTHR42785:SF1">
    <property type="entry name" value="DNA TOPOISOMERASE"/>
    <property type="match status" value="1"/>
</dbReference>
<dbReference type="SUPFAM" id="SSF56712">
    <property type="entry name" value="Prokaryotic type I DNA topoisomerase"/>
    <property type="match status" value="1"/>
</dbReference>
<feature type="compositionally biased region" description="Low complexity" evidence="9">
    <location>
        <begin position="834"/>
        <end position="868"/>
    </location>
</feature>
<comment type="similarity">
    <text evidence="2 8">Belongs to the type IA topoisomerase family.</text>
</comment>
<dbReference type="Gene3D" id="1.10.460.10">
    <property type="entry name" value="Topoisomerase I, domain 2"/>
    <property type="match status" value="1"/>
</dbReference>
<proteinExistence type="inferred from homology"/>
<evidence type="ECO:0000256" key="9">
    <source>
        <dbReference type="SAM" id="MobiDB-lite"/>
    </source>
</evidence>
<dbReference type="HAMAP" id="MF_00952">
    <property type="entry name" value="Topoisom_1_prok"/>
    <property type="match status" value="1"/>
</dbReference>
<dbReference type="EMBL" id="AYKF01000089">
    <property type="protein sequence ID" value="ROO27949.1"/>
    <property type="molecule type" value="Genomic_DNA"/>
</dbReference>
<evidence type="ECO:0000259" key="10">
    <source>
        <dbReference type="PROSITE" id="PS50880"/>
    </source>
</evidence>
<comment type="subunit">
    <text evidence="8">Monomer.</text>
</comment>
<protein>
    <recommendedName>
        <fullName evidence="8">DNA topoisomerase 1</fullName>
        <ecNumber evidence="8">5.6.2.1</ecNumber>
    </recommendedName>
    <alternativeName>
        <fullName evidence="8">DNA topoisomerase I</fullName>
    </alternativeName>
</protein>
<dbReference type="InterPro" id="IPR013497">
    <property type="entry name" value="Topo_IA_cen"/>
</dbReference>
<feature type="compositionally biased region" description="Gly residues" evidence="9">
    <location>
        <begin position="877"/>
        <end position="887"/>
    </location>
</feature>
<dbReference type="EC" id="5.6.2.1" evidence="8"/>
<feature type="region of interest" description="Disordered" evidence="9">
    <location>
        <begin position="243"/>
        <end position="262"/>
    </location>
</feature>
<sequence>MSRNLVIVESPAKARTIEKYLGKDYEVLASYGHVRDLIPKEGAVDTEHDFAMRYDVIDRNAKQVDKIARSLKKSDALLLATDPDREGEAIAWHLLELLRERGLLEDKHVARVVFHEITKRAVAHAVENPRDISSDLVNAQQARRALDYLVGFNLSPLLWKKVQRGLSAGRVQSPALRLICERDAEIEAFVPEEYWKIEASVEKDGTPFGARLSQLDGEKVEQFTVNNHGSARDALATLTAASGGQLTEDSQESADAPALRSAGGELRVAKVERKQRKRNPAPPFITSTLQQEAARKLGFTAKRTMRTAQSLYEGVRLGDGDETGLITYMRTDSVNLANDAVAELRQLIADRYGDKNLPDAPRTFRTKSKNAQEAHEAIRPTASARVPAEIKQYLASDQFRLYELIWQRTVASQMMHALFDTVSADLAAGDDDRHLFRASGRTLREAGFLAVYKEGKDDDKEDDDGDKRLPPLEENERLSLVEIVPTQHFTEPPPRFTEAALVKTLEEYDIGRPSTYASIISTLQDREYVEMDGKAFMPTPLGKIVNKFLTDHFTRYVDYAFTANLEDRLDAVSRGEEQWQPLLREFWDRFSDQIESKQDLSREEVAQARELGTDPESGKPVIVRIGRFGPFVQIGSKDDEEKPKFAGLRKGQDMDKITLDEALYLFNLPRDLGETPEGEEIQVNIGRFGPYVRFGKTFASLKEDDPYTISKERALEVIAEKKEADAKKLIKHFEDAGIKVQHGPFGPYITDGKKNASVPKDQEPADLTLEQCQEIIAKAPEKKKRGRKGSAKTAGAKKSAAGDGRTARASGSKTTASKTTSSKAKGTKTDGAPSKAAKSGTGKSGGTKTKATGSTKGGSAKTTPAKSKAAGKDGDSGKAGGGSRRKS</sequence>
<dbReference type="CDD" id="cd00186">
    <property type="entry name" value="TOP1Ac"/>
    <property type="match status" value="1"/>
</dbReference>
<dbReference type="SMART" id="SM00493">
    <property type="entry name" value="TOPRIM"/>
    <property type="match status" value="1"/>
</dbReference>
<dbReference type="AlphaFoldDB" id="A0A423PQR6"/>
<feature type="region of interest" description="Interaction with DNA" evidence="8">
    <location>
        <begin position="167"/>
        <end position="172"/>
    </location>
</feature>
<dbReference type="InterPro" id="IPR023406">
    <property type="entry name" value="Topo_IA_AS"/>
</dbReference>
<dbReference type="PRINTS" id="PR00417">
    <property type="entry name" value="PRTPISMRASEI"/>
</dbReference>
<name>A0A423PQR6_9GAMM</name>
<dbReference type="PROSITE" id="PS50880">
    <property type="entry name" value="TOPRIM"/>
    <property type="match status" value="1"/>
</dbReference>
<dbReference type="InterPro" id="IPR028612">
    <property type="entry name" value="Topoisom_1_IA"/>
</dbReference>
<accession>A0A423PQR6</accession>
<gene>
    <name evidence="8" type="primary">topA</name>
    <name evidence="12" type="ORF">SAHL_10910</name>
</gene>
<dbReference type="Gene3D" id="3.40.50.140">
    <property type="match status" value="1"/>
</dbReference>
<dbReference type="Pfam" id="PF01751">
    <property type="entry name" value="Toprim"/>
    <property type="match status" value="1"/>
</dbReference>
<dbReference type="NCBIfam" id="TIGR01051">
    <property type="entry name" value="topA_bact"/>
    <property type="match status" value="1"/>
</dbReference>
<keyword evidence="6 8" id="KW-0238">DNA-binding</keyword>
<dbReference type="GO" id="GO:0046872">
    <property type="term" value="F:metal ion binding"/>
    <property type="evidence" value="ECO:0007669"/>
    <property type="project" value="UniProtKB-KW"/>
</dbReference>
<dbReference type="GO" id="GO:0003917">
    <property type="term" value="F:DNA topoisomerase type I (single strand cut, ATP-independent) activity"/>
    <property type="evidence" value="ECO:0007669"/>
    <property type="project" value="UniProtKB-UniRule"/>
</dbReference>
<dbReference type="RefSeq" id="WP_123591440.1">
    <property type="nucleotide sequence ID" value="NZ_AYKF01000089.1"/>
</dbReference>
<feature type="site" description="Interaction with DNA" evidence="8">
    <location>
        <position position="143"/>
    </location>
</feature>
<dbReference type="PROSITE" id="PS52039">
    <property type="entry name" value="TOPO_IA_2"/>
    <property type="match status" value="1"/>
</dbReference>
<dbReference type="NCBIfam" id="NF006451">
    <property type="entry name" value="PRK08780.1"/>
    <property type="match status" value="1"/>
</dbReference>
<feature type="site" description="Interaction with DNA" evidence="8">
    <location>
        <position position="33"/>
    </location>
</feature>
<evidence type="ECO:0000313" key="12">
    <source>
        <dbReference type="EMBL" id="ROO27949.1"/>
    </source>
</evidence>
<feature type="active site" description="O-(5'-phospho-DNA)-tyrosine intermediate" evidence="8">
    <location>
        <position position="328"/>
    </location>
</feature>
<dbReference type="Gene3D" id="1.10.290.10">
    <property type="entry name" value="Topoisomerase I, domain 4"/>
    <property type="match status" value="1"/>
</dbReference>
<dbReference type="CDD" id="cd03363">
    <property type="entry name" value="TOPRIM_TopoIA_TopoI"/>
    <property type="match status" value="1"/>
</dbReference>
<dbReference type="SMART" id="SM00436">
    <property type="entry name" value="TOP1Bc"/>
    <property type="match status" value="1"/>
</dbReference>
<evidence type="ECO:0000256" key="4">
    <source>
        <dbReference type="ARBA" id="ARBA00022842"/>
    </source>
</evidence>
<evidence type="ECO:0000256" key="8">
    <source>
        <dbReference type="HAMAP-Rule" id="MF_00952"/>
    </source>
</evidence>
<evidence type="ECO:0000313" key="13">
    <source>
        <dbReference type="Proteomes" id="UP000285123"/>
    </source>
</evidence>
<dbReference type="PROSITE" id="PS00396">
    <property type="entry name" value="TOPO_IA_1"/>
    <property type="match status" value="1"/>
</dbReference>
<dbReference type="Proteomes" id="UP000285123">
    <property type="component" value="Unassembled WGS sequence"/>
</dbReference>
<dbReference type="OrthoDB" id="9804262at2"/>
<dbReference type="InterPro" id="IPR000380">
    <property type="entry name" value="Topo_IA"/>
</dbReference>
<dbReference type="PANTHER" id="PTHR42785">
    <property type="entry name" value="DNA TOPOISOMERASE, TYPE IA, CORE"/>
    <property type="match status" value="1"/>
</dbReference>
<feature type="domain" description="Topo IA-type catalytic" evidence="11">
    <location>
        <begin position="133"/>
        <end position="594"/>
    </location>
</feature>
<comment type="function">
    <text evidence="8">Releases the supercoiling and torsional tension of DNA, which is introduced during the DNA replication and transcription, by transiently cleaving and rejoining one strand of the DNA duplex. Introduces a single-strand break via transesterification at a target site in duplex DNA. The scissile phosphodiester is attacked by the catalytic tyrosine of the enzyme, resulting in the formation of a DNA-(5'-phosphotyrosyl)-enzyme intermediate and the expulsion of a 3'-OH DNA strand. The free DNA strand then undergoes passage around the unbroken strand, thus removing DNA supercoils. Finally, in the religation step, the DNA 3'-OH attacks the covalent intermediate to expel the active-site tyrosine and restore the DNA phosphodiester backbone.</text>
</comment>
<comment type="caution">
    <text evidence="12">The sequence shown here is derived from an EMBL/GenBank/DDBJ whole genome shotgun (WGS) entry which is preliminary data.</text>
</comment>
<feature type="region of interest" description="Disordered" evidence="9">
    <location>
        <begin position="777"/>
        <end position="887"/>
    </location>
</feature>
<evidence type="ECO:0000256" key="3">
    <source>
        <dbReference type="ARBA" id="ARBA00022723"/>
    </source>
</evidence>
<keyword evidence="7 8" id="KW-0413">Isomerase</keyword>
<dbReference type="InterPro" id="IPR005733">
    <property type="entry name" value="TopoI_bac-type"/>
</dbReference>
<dbReference type="InterPro" id="IPR003601">
    <property type="entry name" value="Topo_IA_2"/>
</dbReference>
<keyword evidence="3" id="KW-0479">Metal-binding</keyword>
<organism evidence="12 13">
    <name type="scientific">Salinisphaera orenii YIM 95161</name>
    <dbReference type="NCBI Taxonomy" id="1051139"/>
    <lineage>
        <taxon>Bacteria</taxon>
        <taxon>Pseudomonadati</taxon>
        <taxon>Pseudomonadota</taxon>
        <taxon>Gammaproteobacteria</taxon>
        <taxon>Salinisphaerales</taxon>
        <taxon>Salinisphaeraceae</taxon>
        <taxon>Salinisphaera</taxon>
    </lineage>
</organism>
<feature type="compositionally biased region" description="Low complexity" evidence="9">
    <location>
        <begin position="791"/>
        <end position="824"/>
    </location>
</feature>
<dbReference type="SMART" id="SM00437">
    <property type="entry name" value="TOP1Ac"/>
    <property type="match status" value="1"/>
</dbReference>
<keyword evidence="4" id="KW-0460">Magnesium</keyword>
<dbReference type="InterPro" id="IPR025589">
    <property type="entry name" value="Toprim_C_rpt"/>
</dbReference>
<evidence type="ECO:0000259" key="11">
    <source>
        <dbReference type="PROSITE" id="PS52039"/>
    </source>
</evidence>
<feature type="site" description="Interaction with DNA" evidence="8">
    <location>
        <position position="330"/>
    </location>
</feature>
<evidence type="ECO:0000256" key="7">
    <source>
        <dbReference type="ARBA" id="ARBA00023235"/>
    </source>
</evidence>
<keyword evidence="5 8" id="KW-0799">Topoisomerase</keyword>
<comment type="caution">
    <text evidence="8">Lacks conserved residue(s) required for the propagation of feature annotation.</text>
</comment>
<dbReference type="GO" id="GO:0003677">
    <property type="term" value="F:DNA binding"/>
    <property type="evidence" value="ECO:0007669"/>
    <property type="project" value="UniProtKB-KW"/>
</dbReference>
<evidence type="ECO:0000256" key="1">
    <source>
        <dbReference type="ARBA" id="ARBA00000213"/>
    </source>
</evidence>